<protein>
    <submittedName>
        <fullName evidence="6">DoxX family protein</fullName>
    </submittedName>
</protein>
<organism evidence="6 7">
    <name type="scientific">Tianweitania sediminis</name>
    <dbReference type="NCBI Taxonomy" id="1502156"/>
    <lineage>
        <taxon>Bacteria</taxon>
        <taxon>Pseudomonadati</taxon>
        <taxon>Pseudomonadota</taxon>
        <taxon>Alphaproteobacteria</taxon>
        <taxon>Hyphomicrobiales</taxon>
        <taxon>Phyllobacteriaceae</taxon>
        <taxon>Tianweitania</taxon>
    </lineage>
</organism>
<dbReference type="EMBL" id="JAGIYY010000003">
    <property type="protein sequence ID" value="MBP0439240.1"/>
    <property type="molecule type" value="Genomic_DNA"/>
</dbReference>
<keyword evidence="3 5" id="KW-1133">Transmembrane helix</keyword>
<proteinExistence type="predicted"/>
<dbReference type="InterPro" id="IPR032808">
    <property type="entry name" value="DoxX"/>
</dbReference>
<accession>A0A8J7R2V0</accession>
<reference evidence="6" key="1">
    <citation type="submission" date="2021-03" db="EMBL/GenBank/DDBJ databases">
        <title>Genome sequencing and assembly of Tianweitania sediminis.</title>
        <authorList>
            <person name="Chhetri G."/>
        </authorList>
    </citation>
    <scope>NUCLEOTIDE SEQUENCE</scope>
    <source>
        <strain evidence="6">Z8</strain>
    </source>
</reference>
<dbReference type="AlphaFoldDB" id="A0A8J7R2V0"/>
<evidence type="ECO:0000256" key="1">
    <source>
        <dbReference type="ARBA" id="ARBA00004141"/>
    </source>
</evidence>
<evidence type="ECO:0000256" key="2">
    <source>
        <dbReference type="ARBA" id="ARBA00022692"/>
    </source>
</evidence>
<dbReference type="Proteomes" id="UP000666240">
    <property type="component" value="Unassembled WGS sequence"/>
</dbReference>
<feature type="transmembrane region" description="Helical" evidence="5">
    <location>
        <begin position="69"/>
        <end position="86"/>
    </location>
</feature>
<sequence>MILNYSWAVWLAWLLGAFFVVDGVLNLVGIKPVKNSFKRWNLPSWFHLFNGLVQLVTGLLVLWYPTRPLGLLLGALICLAIFAILARHRDWGHFPPSVILLIVILVDAWGLRLI</sequence>
<gene>
    <name evidence="6" type="ORF">J5Y06_11320</name>
</gene>
<comment type="caution">
    <text evidence="6">The sequence shown here is derived from an EMBL/GenBank/DDBJ whole genome shotgun (WGS) entry which is preliminary data.</text>
</comment>
<dbReference type="Pfam" id="PF13564">
    <property type="entry name" value="DoxX_2"/>
    <property type="match status" value="1"/>
</dbReference>
<evidence type="ECO:0000313" key="6">
    <source>
        <dbReference type="EMBL" id="MBP0439240.1"/>
    </source>
</evidence>
<evidence type="ECO:0000313" key="7">
    <source>
        <dbReference type="Proteomes" id="UP000666240"/>
    </source>
</evidence>
<feature type="transmembrane region" description="Helical" evidence="5">
    <location>
        <begin position="6"/>
        <end position="30"/>
    </location>
</feature>
<evidence type="ECO:0000256" key="5">
    <source>
        <dbReference type="SAM" id="Phobius"/>
    </source>
</evidence>
<name>A0A8J7R2V0_9HYPH</name>
<evidence type="ECO:0000256" key="4">
    <source>
        <dbReference type="ARBA" id="ARBA00023136"/>
    </source>
</evidence>
<feature type="transmembrane region" description="Helical" evidence="5">
    <location>
        <begin position="93"/>
        <end position="111"/>
    </location>
</feature>
<keyword evidence="2 5" id="KW-0812">Transmembrane</keyword>
<feature type="transmembrane region" description="Helical" evidence="5">
    <location>
        <begin position="42"/>
        <end position="63"/>
    </location>
</feature>
<keyword evidence="4 5" id="KW-0472">Membrane</keyword>
<comment type="subcellular location">
    <subcellularLocation>
        <location evidence="1">Membrane</location>
        <topology evidence="1">Multi-pass membrane protein</topology>
    </subcellularLocation>
</comment>
<dbReference type="GO" id="GO:0016020">
    <property type="term" value="C:membrane"/>
    <property type="evidence" value="ECO:0007669"/>
    <property type="project" value="UniProtKB-SubCell"/>
</dbReference>
<evidence type="ECO:0000256" key="3">
    <source>
        <dbReference type="ARBA" id="ARBA00022989"/>
    </source>
</evidence>
<keyword evidence="7" id="KW-1185">Reference proteome</keyword>